<keyword evidence="1" id="KW-0812">Transmembrane</keyword>
<gene>
    <name evidence="4" type="ORF">AOG54_03530</name>
    <name evidence="3" type="ORF">SE19_08865</name>
</gene>
<evidence type="ECO:0000313" key="6">
    <source>
        <dbReference type="Proteomes" id="UP000050515"/>
    </source>
</evidence>
<keyword evidence="1" id="KW-0472">Membrane</keyword>
<organism evidence="3 6">
    <name type="scientific">Acidiplasma aeolicum</name>
    <dbReference type="NCBI Taxonomy" id="507754"/>
    <lineage>
        <taxon>Archaea</taxon>
        <taxon>Methanobacteriati</taxon>
        <taxon>Thermoplasmatota</taxon>
        <taxon>Thermoplasmata</taxon>
        <taxon>Thermoplasmatales</taxon>
        <taxon>Ferroplasmaceae</taxon>
        <taxon>Acidiplasma</taxon>
    </lineage>
</organism>
<accession>A0A0N8PPD5</accession>
<dbReference type="InterPro" id="IPR000620">
    <property type="entry name" value="EamA_dom"/>
</dbReference>
<reference evidence="3 6" key="1">
    <citation type="submission" date="2015-09" db="EMBL/GenBank/DDBJ databases">
        <title>Draft genome sequence of Acidiplasma aeolicum DSM 18409.</title>
        <authorList>
            <person name="Hemp J."/>
        </authorList>
    </citation>
    <scope>NUCLEOTIDE SEQUENCE [LARGE SCALE GENOMIC DNA]</scope>
    <source>
        <strain evidence="3 6">V</strain>
    </source>
</reference>
<evidence type="ECO:0000313" key="5">
    <source>
        <dbReference type="Proteomes" id="UP000050320"/>
    </source>
</evidence>
<dbReference type="PATRIC" id="fig|507754.4.peg.1568"/>
<feature type="domain" description="EamA" evidence="2">
    <location>
        <begin position="1"/>
        <end position="132"/>
    </location>
</feature>
<name>A0A0N8PPD5_9ARCH</name>
<evidence type="ECO:0000313" key="3">
    <source>
        <dbReference type="EMBL" id="KPV44021.1"/>
    </source>
</evidence>
<dbReference type="EMBL" id="LKBG01000200">
    <property type="protein sequence ID" value="KQB34843.1"/>
    <property type="molecule type" value="Genomic_DNA"/>
</dbReference>
<dbReference type="EMBL" id="LJCQ01000429">
    <property type="protein sequence ID" value="KPV44021.1"/>
    <property type="molecule type" value="Genomic_DNA"/>
</dbReference>
<dbReference type="Proteomes" id="UP000050515">
    <property type="component" value="Unassembled WGS sequence"/>
</dbReference>
<comment type="caution">
    <text evidence="3">The sequence shown here is derived from an EMBL/GenBank/DDBJ whole genome shotgun (WGS) entry which is preliminary data.</text>
</comment>
<dbReference type="InterPro" id="IPR037185">
    <property type="entry name" value="EmrE-like"/>
</dbReference>
<evidence type="ECO:0000259" key="2">
    <source>
        <dbReference type="Pfam" id="PF00892"/>
    </source>
</evidence>
<evidence type="ECO:0000256" key="1">
    <source>
        <dbReference type="SAM" id="Phobius"/>
    </source>
</evidence>
<dbReference type="SUPFAM" id="SSF103481">
    <property type="entry name" value="Multidrug resistance efflux transporter EmrE"/>
    <property type="match status" value="1"/>
</dbReference>
<feature type="transmembrane region" description="Helical" evidence="1">
    <location>
        <begin position="55"/>
        <end position="80"/>
    </location>
</feature>
<reference evidence="4 5" key="2">
    <citation type="submission" date="2015-09" db="EMBL/GenBank/DDBJ databases">
        <title>Heavy metals and arsenic resistance mechanisms in polyextremophilic archaea of the family Ferroplasmaceae.</title>
        <authorList>
            <person name="Bulaev A.G."/>
            <person name="Kanygina A.V."/>
        </authorList>
    </citation>
    <scope>NUCLEOTIDE SEQUENCE [LARGE SCALE GENOMIC DNA]</scope>
    <source>
        <strain evidence="4 5">VT</strain>
    </source>
</reference>
<dbReference type="Proteomes" id="UP000050320">
    <property type="component" value="Unassembled WGS sequence"/>
</dbReference>
<sequence length="135" mass="14390">MISAVTAAAYIIMSGNVISKNGSSSSIGYALLIGGIVTLPFSLNKMYLFDSYIKAEFIGVISLILFIGIIGTALSFWLVISSREKVSSTKTSIAATMEPFMAAITSSTFLNIFLKPVQYLGFALIIVSVIISTKS</sequence>
<proteinExistence type="predicted"/>
<dbReference type="AlphaFoldDB" id="A0A0N8PPD5"/>
<dbReference type="Pfam" id="PF00892">
    <property type="entry name" value="EamA"/>
    <property type="match status" value="1"/>
</dbReference>
<keyword evidence="1" id="KW-1133">Transmembrane helix</keyword>
<evidence type="ECO:0000313" key="4">
    <source>
        <dbReference type="EMBL" id="KQB34843.1"/>
    </source>
</evidence>
<protein>
    <recommendedName>
        <fullName evidence="2">EamA domain-containing protein</fullName>
    </recommendedName>
</protein>
<feature type="transmembrane region" description="Helical" evidence="1">
    <location>
        <begin position="100"/>
        <end position="131"/>
    </location>
</feature>
<keyword evidence="5" id="KW-1185">Reference proteome</keyword>
<dbReference type="GO" id="GO:0016020">
    <property type="term" value="C:membrane"/>
    <property type="evidence" value="ECO:0007669"/>
    <property type="project" value="InterPro"/>
</dbReference>
<feature type="transmembrane region" description="Helical" evidence="1">
    <location>
        <begin position="26"/>
        <end position="43"/>
    </location>
</feature>